<name>A0A0S6VU32_9BACT</name>
<dbReference type="AlphaFoldDB" id="A0A0S6VU32"/>
<keyword evidence="3" id="KW-0238">DNA-binding</keyword>
<evidence type="ECO:0000259" key="2">
    <source>
        <dbReference type="PROSITE" id="PS50110"/>
    </source>
</evidence>
<dbReference type="EMBL" id="DF820456">
    <property type="protein sequence ID" value="GAK50978.1"/>
    <property type="molecule type" value="Genomic_DNA"/>
</dbReference>
<dbReference type="PROSITE" id="PS50110">
    <property type="entry name" value="RESPONSE_REGULATORY"/>
    <property type="match status" value="1"/>
</dbReference>
<dbReference type="HOGENOM" id="CLU_793784_0_0_0"/>
<feature type="domain" description="Response regulatory" evidence="2">
    <location>
        <begin position="10"/>
        <end position="121"/>
    </location>
</feature>
<dbReference type="InterPro" id="IPR011006">
    <property type="entry name" value="CheY-like_superfamily"/>
</dbReference>
<evidence type="ECO:0000313" key="3">
    <source>
        <dbReference type="EMBL" id="GAK50978.1"/>
    </source>
</evidence>
<dbReference type="GO" id="GO:0000160">
    <property type="term" value="P:phosphorelay signal transduction system"/>
    <property type="evidence" value="ECO:0007669"/>
    <property type="project" value="InterPro"/>
</dbReference>
<organism evidence="3">
    <name type="scientific">Candidatus Moduliflexus flocculans</name>
    <dbReference type="NCBI Taxonomy" id="1499966"/>
    <lineage>
        <taxon>Bacteria</taxon>
        <taxon>Candidatus Moduliflexota</taxon>
        <taxon>Candidatus Moduliflexia</taxon>
        <taxon>Candidatus Moduliflexales</taxon>
        <taxon>Candidatus Moduliflexaceae</taxon>
    </lineage>
</organism>
<dbReference type="SUPFAM" id="SSF52172">
    <property type="entry name" value="CheY-like"/>
    <property type="match status" value="1"/>
</dbReference>
<protein>
    <submittedName>
        <fullName evidence="3">Response regulator containing a CheY-like receiver domain and an HTH DNA-binding domain</fullName>
    </submittedName>
</protein>
<dbReference type="Proteomes" id="UP000030700">
    <property type="component" value="Unassembled WGS sequence"/>
</dbReference>
<keyword evidence="4" id="KW-1185">Reference proteome</keyword>
<gene>
    <name evidence="3" type="ORF">U14_02220</name>
</gene>
<sequence length="349" mass="38666">MTSFESHRPQILLLFQETPQQVSFSELLGEEYVTFASNTPEGALTILARQKEHIRIFLTDLKMLRKSGLDVLLKAMQALHSLRVIVLTPDAVSAATTSGCIAYLPESSSSGALHEAITRALHEPKRPDCTVQDVLELFTLSQAKAALTVVNKQDSHEERGKIYVEHGKITNAFVADLQGIDAMRQLLTWTHAAFFTRYNVVAKQKPMNADWRDFLAAPSPATIPPRAEFTDAYSAILRALHEQSDGLECACIFDEAGELLAAFPEQELARVTSFTTDMASIRRLGEHAGQLVGIDAIEEISVISGAQLYMVYPIPLIGALSVLADPEYQGMLRWNCREALLRLKELLDE</sequence>
<reference evidence="3" key="1">
    <citation type="journal article" date="2015" name="PeerJ">
        <title>First genomic representation of candidate bacterial phylum KSB3 points to enhanced environmental sensing as a trigger of wastewater bulking.</title>
        <authorList>
            <person name="Sekiguchi Y."/>
            <person name="Ohashi A."/>
            <person name="Parks D.H."/>
            <person name="Yamauchi T."/>
            <person name="Tyson G.W."/>
            <person name="Hugenholtz P."/>
        </authorList>
    </citation>
    <scope>NUCLEOTIDE SEQUENCE [LARGE SCALE GENOMIC DNA]</scope>
</reference>
<accession>A0A0S6VU32</accession>
<dbReference type="InterPro" id="IPR001789">
    <property type="entry name" value="Sig_transdc_resp-reg_receiver"/>
</dbReference>
<dbReference type="STRING" id="1499966.U14_02220"/>
<evidence type="ECO:0000313" key="4">
    <source>
        <dbReference type="Proteomes" id="UP000030700"/>
    </source>
</evidence>
<feature type="modified residue" description="4-aspartylphosphate" evidence="1">
    <location>
        <position position="60"/>
    </location>
</feature>
<evidence type="ECO:0000256" key="1">
    <source>
        <dbReference type="PROSITE-ProRule" id="PRU00169"/>
    </source>
</evidence>
<proteinExistence type="predicted"/>
<keyword evidence="1" id="KW-0597">Phosphoprotein</keyword>
<dbReference type="SUPFAM" id="SSF103196">
    <property type="entry name" value="Roadblock/LC7 domain"/>
    <property type="match status" value="1"/>
</dbReference>
<dbReference type="Gene3D" id="3.40.50.2300">
    <property type="match status" value="1"/>
</dbReference>
<dbReference type="GO" id="GO:0003677">
    <property type="term" value="F:DNA binding"/>
    <property type="evidence" value="ECO:0007669"/>
    <property type="project" value="UniProtKB-KW"/>
</dbReference>